<gene>
    <name evidence="1" type="ORF">DXT99_01115</name>
</gene>
<proteinExistence type="predicted"/>
<name>A0A3D8LIR6_9BACT</name>
<dbReference type="AlphaFoldDB" id="A0A3D8LIR6"/>
<dbReference type="EMBL" id="QRGR01000001">
    <property type="protein sequence ID" value="RDV17144.1"/>
    <property type="molecule type" value="Genomic_DNA"/>
</dbReference>
<evidence type="ECO:0000313" key="2">
    <source>
        <dbReference type="Proteomes" id="UP000256708"/>
    </source>
</evidence>
<protein>
    <submittedName>
        <fullName evidence="1">Uncharacterized protein</fullName>
    </submittedName>
</protein>
<sequence length="62" mass="6984">MIIVFQTILPFAEKVMRSDGIEERSTLPKRISNTLPGLFLVLILLFRTESSGLATILRLQPV</sequence>
<organism evidence="1 2">
    <name type="scientific">Pontibacter diazotrophicus</name>
    <dbReference type="NCBI Taxonomy" id="1400979"/>
    <lineage>
        <taxon>Bacteria</taxon>
        <taxon>Pseudomonadati</taxon>
        <taxon>Bacteroidota</taxon>
        <taxon>Cytophagia</taxon>
        <taxon>Cytophagales</taxon>
        <taxon>Hymenobacteraceae</taxon>
        <taxon>Pontibacter</taxon>
    </lineage>
</organism>
<reference evidence="2" key="1">
    <citation type="submission" date="2018-08" db="EMBL/GenBank/DDBJ databases">
        <authorList>
            <person name="Liu Z.-W."/>
            <person name="Du Z.-J."/>
        </authorList>
    </citation>
    <scope>NUCLEOTIDE SEQUENCE [LARGE SCALE GENOMIC DNA]</scope>
    <source>
        <strain evidence="2">H4X</strain>
    </source>
</reference>
<comment type="caution">
    <text evidence="1">The sequence shown here is derived from an EMBL/GenBank/DDBJ whole genome shotgun (WGS) entry which is preliminary data.</text>
</comment>
<accession>A0A3D8LIR6</accession>
<dbReference type="Proteomes" id="UP000256708">
    <property type="component" value="Unassembled WGS sequence"/>
</dbReference>
<evidence type="ECO:0000313" key="1">
    <source>
        <dbReference type="EMBL" id="RDV17144.1"/>
    </source>
</evidence>
<keyword evidence="2" id="KW-1185">Reference proteome</keyword>